<dbReference type="InterPro" id="IPR017853">
    <property type="entry name" value="GH"/>
</dbReference>
<evidence type="ECO:0000256" key="2">
    <source>
        <dbReference type="ARBA" id="ARBA00022669"/>
    </source>
</evidence>
<evidence type="ECO:0000259" key="10">
    <source>
        <dbReference type="PROSITE" id="PS51910"/>
    </source>
</evidence>
<keyword evidence="2" id="KW-0147">Chitin-binding</keyword>
<accession>A0ABM1S9I8</accession>
<dbReference type="InterPro" id="IPR029070">
    <property type="entry name" value="Chitinase_insertion_sf"/>
</dbReference>
<dbReference type="InterPro" id="IPR002557">
    <property type="entry name" value="Chitin-bd_dom"/>
</dbReference>
<dbReference type="SMART" id="SM00636">
    <property type="entry name" value="Glyco_18"/>
    <property type="match status" value="1"/>
</dbReference>
<dbReference type="GeneID" id="106458395"/>
<dbReference type="Gene3D" id="3.10.50.10">
    <property type="match status" value="1"/>
</dbReference>
<dbReference type="PANTHER" id="PTHR11177">
    <property type="entry name" value="CHITINASE"/>
    <property type="match status" value="1"/>
</dbReference>
<dbReference type="RefSeq" id="XP_022240293.1">
    <property type="nucleotide sequence ID" value="XM_022384585.1"/>
</dbReference>
<keyword evidence="4" id="KW-1015">Disulfide bond</keyword>
<name>A0ABM1S9I8_LIMPO</name>
<protein>
    <submittedName>
        <fullName evidence="12">Chitinase-3-like protein 1</fullName>
    </submittedName>
</protein>
<proteinExistence type="inferred from homology"/>
<dbReference type="InterPro" id="IPR036508">
    <property type="entry name" value="Chitin-bd_dom_sf"/>
</dbReference>
<dbReference type="CDD" id="cd02872">
    <property type="entry name" value="GH18_chitolectin_chitotriosidase"/>
    <property type="match status" value="1"/>
</dbReference>
<dbReference type="InterPro" id="IPR050314">
    <property type="entry name" value="Glycosyl_Hydrlase_18"/>
</dbReference>
<dbReference type="InterPro" id="IPR001579">
    <property type="entry name" value="Glyco_hydro_18_chit_AS"/>
</dbReference>
<evidence type="ECO:0000256" key="3">
    <source>
        <dbReference type="ARBA" id="ARBA00022801"/>
    </source>
</evidence>
<evidence type="ECO:0000259" key="9">
    <source>
        <dbReference type="PROSITE" id="PS50940"/>
    </source>
</evidence>
<evidence type="ECO:0000313" key="12">
    <source>
        <dbReference type="RefSeq" id="XP_022240293.1"/>
    </source>
</evidence>
<feature type="domain" description="GH18" evidence="10">
    <location>
        <begin position="33"/>
        <end position="402"/>
    </location>
</feature>
<keyword evidence="3 6" id="KW-0378">Hydrolase</keyword>
<dbReference type="PROSITE" id="PS01095">
    <property type="entry name" value="GH18_1"/>
    <property type="match status" value="1"/>
</dbReference>
<dbReference type="InterPro" id="IPR011583">
    <property type="entry name" value="Chitinase_II/V-like_cat"/>
</dbReference>
<evidence type="ECO:0000256" key="1">
    <source>
        <dbReference type="ARBA" id="ARBA00009121"/>
    </source>
</evidence>
<dbReference type="Pfam" id="PF00704">
    <property type="entry name" value="Glyco_hydro_18"/>
    <property type="match status" value="1"/>
</dbReference>
<dbReference type="SUPFAM" id="SSF51445">
    <property type="entry name" value="(Trans)glycosidases"/>
    <property type="match status" value="1"/>
</dbReference>
<keyword evidence="8" id="KW-0732">Signal</keyword>
<dbReference type="Pfam" id="PF01607">
    <property type="entry name" value="CBM_14"/>
    <property type="match status" value="1"/>
</dbReference>
<dbReference type="PROSITE" id="PS50940">
    <property type="entry name" value="CHIT_BIND_II"/>
    <property type="match status" value="1"/>
</dbReference>
<feature type="domain" description="Chitin-binding type-2" evidence="9">
    <location>
        <begin position="443"/>
        <end position="500"/>
    </location>
</feature>
<evidence type="ECO:0000256" key="4">
    <source>
        <dbReference type="ARBA" id="ARBA00023157"/>
    </source>
</evidence>
<dbReference type="InterPro" id="IPR001223">
    <property type="entry name" value="Glyco_hydro18_cat"/>
</dbReference>
<sequence length="500" mass="56466">MKLAFFLVLLLTVTTAWSSPVVKTPRDRNNKPYKVVCYLGSWANYRWGDGKYKIEDIDPFICTHLIYGFAKLDFNNKIAAYDPYLDLVENWGLGAYQRFNNLRKINPELTTILAIGGWNEGSVKYSNMARDPAKRKIFIDSCVEFLLHNGFDGLDMDWEYPANRGGRPEDKQDFVTLLKELKQAFSPHGLLLTAAVSAGKKTVETAYDIPKVSQYLDIINIMTYDFHGGWDNKTGHNSPIYPRPNESPEDQTFNVDFAINFWIKNGADPKKITMGLPLYGRCFTLKDTSINGFDAPVTGPGQQGPFTREPGMMGYIELCPNLKHSQWTIVRDPHHKVPYMYKDRQWCGYDDAESFRIKTDYIKKMDLGGGMVWSLETEDFNGKCHGQRYPLLTILQEGLNGPIERVTTTSRPEASSTASSSGPSPGGSTQSPQPGSTVDDGNTLVCEKEGMFRYPKDCRRFYQCVRNGSSFKIFTFQCPIKTVFDTNINACSHPELVTGC</sequence>
<evidence type="ECO:0000256" key="6">
    <source>
        <dbReference type="RuleBase" id="RU000489"/>
    </source>
</evidence>
<feature type="region of interest" description="Disordered" evidence="7">
    <location>
        <begin position="407"/>
        <end position="440"/>
    </location>
</feature>
<evidence type="ECO:0000256" key="5">
    <source>
        <dbReference type="ARBA" id="ARBA00023295"/>
    </source>
</evidence>
<dbReference type="Proteomes" id="UP000694941">
    <property type="component" value="Unplaced"/>
</dbReference>
<feature type="chain" id="PRO_5046843382" evidence="8">
    <location>
        <begin position="19"/>
        <end position="500"/>
    </location>
</feature>
<evidence type="ECO:0000313" key="11">
    <source>
        <dbReference type="Proteomes" id="UP000694941"/>
    </source>
</evidence>
<comment type="similarity">
    <text evidence="1">Belongs to the glycosyl hydrolase 18 family. Chitinase class II subfamily.</text>
</comment>
<gene>
    <name evidence="12" type="primary">LOC106458395</name>
</gene>
<dbReference type="SUPFAM" id="SSF54556">
    <property type="entry name" value="Chitinase insertion domain"/>
    <property type="match status" value="1"/>
</dbReference>
<dbReference type="SMART" id="SM00494">
    <property type="entry name" value="ChtBD2"/>
    <property type="match status" value="1"/>
</dbReference>
<dbReference type="PANTHER" id="PTHR11177:SF360">
    <property type="entry name" value="CHITINASE 4-RELATED"/>
    <property type="match status" value="1"/>
</dbReference>
<feature type="compositionally biased region" description="Low complexity" evidence="7">
    <location>
        <begin position="407"/>
        <end position="437"/>
    </location>
</feature>
<keyword evidence="11" id="KW-1185">Reference proteome</keyword>
<dbReference type="SUPFAM" id="SSF57625">
    <property type="entry name" value="Invertebrate chitin-binding proteins"/>
    <property type="match status" value="1"/>
</dbReference>
<feature type="signal peptide" evidence="8">
    <location>
        <begin position="1"/>
        <end position="18"/>
    </location>
</feature>
<dbReference type="Gene3D" id="3.20.20.80">
    <property type="entry name" value="Glycosidases"/>
    <property type="match status" value="1"/>
</dbReference>
<organism evidence="11 12">
    <name type="scientific">Limulus polyphemus</name>
    <name type="common">Atlantic horseshoe crab</name>
    <dbReference type="NCBI Taxonomy" id="6850"/>
    <lineage>
        <taxon>Eukaryota</taxon>
        <taxon>Metazoa</taxon>
        <taxon>Ecdysozoa</taxon>
        <taxon>Arthropoda</taxon>
        <taxon>Chelicerata</taxon>
        <taxon>Merostomata</taxon>
        <taxon>Xiphosura</taxon>
        <taxon>Limulidae</taxon>
        <taxon>Limulus</taxon>
    </lineage>
</organism>
<evidence type="ECO:0000256" key="7">
    <source>
        <dbReference type="SAM" id="MobiDB-lite"/>
    </source>
</evidence>
<dbReference type="PROSITE" id="PS51910">
    <property type="entry name" value="GH18_2"/>
    <property type="match status" value="1"/>
</dbReference>
<keyword evidence="5 6" id="KW-0326">Glycosidase</keyword>
<reference evidence="12" key="1">
    <citation type="submission" date="2025-08" db="UniProtKB">
        <authorList>
            <consortium name="RefSeq"/>
        </authorList>
    </citation>
    <scope>IDENTIFICATION</scope>
    <source>
        <tissue evidence="12">Muscle</tissue>
    </source>
</reference>
<dbReference type="Gene3D" id="2.170.140.10">
    <property type="entry name" value="Chitin binding domain"/>
    <property type="match status" value="1"/>
</dbReference>
<evidence type="ECO:0000256" key="8">
    <source>
        <dbReference type="SAM" id="SignalP"/>
    </source>
</evidence>